<evidence type="ECO:0000313" key="5">
    <source>
        <dbReference type="Proteomes" id="UP001366166"/>
    </source>
</evidence>
<reference evidence="5" key="1">
    <citation type="journal article" date="2023" name="Arch. Microbiol.">
        <title>Desulfoferula mesophilus gen. nov. sp. nov., a mesophilic sulfate-reducing bacterium isolated from a brackish lake sediment.</title>
        <authorList>
            <person name="Watanabe T."/>
            <person name="Yabe T."/>
            <person name="Tsuji J.M."/>
            <person name="Fukui M."/>
        </authorList>
    </citation>
    <scope>NUCLEOTIDE SEQUENCE [LARGE SCALE GENOMIC DNA]</scope>
    <source>
        <strain evidence="5">12FAK</strain>
    </source>
</reference>
<dbReference type="GO" id="GO:0010181">
    <property type="term" value="F:FMN binding"/>
    <property type="evidence" value="ECO:0007669"/>
    <property type="project" value="InterPro"/>
</dbReference>
<dbReference type="GO" id="GO:0016491">
    <property type="term" value="F:oxidoreductase activity"/>
    <property type="evidence" value="ECO:0007669"/>
    <property type="project" value="UniProtKB-KW"/>
</dbReference>
<dbReference type="Pfam" id="PF00724">
    <property type="entry name" value="Oxidored_FMN"/>
    <property type="match status" value="1"/>
</dbReference>
<sequence>MGQLGLPLALGGMEVSNRFLRSATMENMAGAMGQVRRDLLRLYHDLAVGGCGLIITGATAVSAEGRAWAQQLGAWDDAQVEGLSRLARLIHRSNPAARCAVQLHHAGSAGGGYSYGSLAQGFSLNQASEGQISELARAFGRAAARVRRAGFDAVAVHGAHGYLVSQFFSPAFNQRGDDWGGARENRGRFPLLVQEAIRREVGPDFPVLWKMNTDDFLPEGADRQDYLWLAGELASAGAALIELSGGVKEQVKLRNRLRRETGEREAYFLPALKDFRAAVGDTPLALTGGLRSRGAMEQVLEDGANLVGLCRPLISEPGLPNRLLHGPDRRRSRCTSCNKCLLSIAAEPLCCLEFDPFEKVIRDL</sequence>
<keyword evidence="2" id="KW-0560">Oxidoreductase</keyword>
<dbReference type="PANTHER" id="PTHR43656:SF2">
    <property type="entry name" value="BINDING OXIDOREDUCTASE, PUTATIVE (AFU_ORTHOLOGUE AFUA_2G08260)-RELATED"/>
    <property type="match status" value="1"/>
</dbReference>
<evidence type="ECO:0000313" key="4">
    <source>
        <dbReference type="EMBL" id="BEQ14579.1"/>
    </source>
</evidence>
<dbReference type="InterPro" id="IPR051799">
    <property type="entry name" value="NADH_flavin_oxidoreductase"/>
</dbReference>
<proteinExistence type="predicted"/>
<dbReference type="RefSeq" id="WP_338606283.1">
    <property type="nucleotide sequence ID" value="NZ_AP028679.1"/>
</dbReference>
<dbReference type="PANTHER" id="PTHR43656">
    <property type="entry name" value="BINDING OXIDOREDUCTASE, PUTATIVE (AFU_ORTHOLOGUE AFUA_2G08260)-RELATED"/>
    <property type="match status" value="1"/>
</dbReference>
<name>A0AAU9EH53_9BACT</name>
<dbReference type="Gene3D" id="3.20.20.70">
    <property type="entry name" value="Aldolase class I"/>
    <property type="match status" value="1"/>
</dbReference>
<evidence type="ECO:0000256" key="1">
    <source>
        <dbReference type="ARBA" id="ARBA00022630"/>
    </source>
</evidence>
<organism evidence="4 5">
    <name type="scientific">Desulfoferula mesophila</name>
    <dbReference type="NCBI Taxonomy" id="3058419"/>
    <lineage>
        <taxon>Bacteria</taxon>
        <taxon>Pseudomonadati</taxon>
        <taxon>Thermodesulfobacteriota</taxon>
        <taxon>Desulfarculia</taxon>
        <taxon>Desulfarculales</taxon>
        <taxon>Desulfarculaceae</taxon>
        <taxon>Desulfoferula</taxon>
    </lineage>
</organism>
<evidence type="ECO:0000256" key="2">
    <source>
        <dbReference type="ARBA" id="ARBA00023002"/>
    </source>
</evidence>
<dbReference type="Proteomes" id="UP001366166">
    <property type="component" value="Chromosome"/>
</dbReference>
<keyword evidence="1" id="KW-0285">Flavoprotein</keyword>
<keyword evidence="5" id="KW-1185">Reference proteome</keyword>
<protein>
    <submittedName>
        <fullName evidence="4">NADH oxidase</fullName>
    </submittedName>
</protein>
<dbReference type="EMBL" id="AP028679">
    <property type="protein sequence ID" value="BEQ14579.1"/>
    <property type="molecule type" value="Genomic_DNA"/>
</dbReference>
<dbReference type="AlphaFoldDB" id="A0AAU9EH53"/>
<evidence type="ECO:0000259" key="3">
    <source>
        <dbReference type="Pfam" id="PF00724"/>
    </source>
</evidence>
<gene>
    <name evidence="4" type="ORF">FAK_16450</name>
</gene>
<dbReference type="InterPro" id="IPR013785">
    <property type="entry name" value="Aldolase_TIM"/>
</dbReference>
<dbReference type="SUPFAM" id="SSF51395">
    <property type="entry name" value="FMN-linked oxidoreductases"/>
    <property type="match status" value="1"/>
</dbReference>
<dbReference type="CDD" id="cd02803">
    <property type="entry name" value="OYE_like_FMN_family"/>
    <property type="match status" value="1"/>
</dbReference>
<dbReference type="KEGG" id="dmp:FAK_16450"/>
<feature type="domain" description="NADH:flavin oxidoreductase/NADH oxidase N-terminal" evidence="3">
    <location>
        <begin position="7"/>
        <end position="326"/>
    </location>
</feature>
<dbReference type="InterPro" id="IPR001155">
    <property type="entry name" value="OxRdtase_FMN_N"/>
</dbReference>
<accession>A0AAU9EH53</accession>